<feature type="region of interest" description="Disordered" evidence="8">
    <location>
        <begin position="1079"/>
        <end position="1099"/>
    </location>
</feature>
<evidence type="ECO:0000256" key="1">
    <source>
        <dbReference type="ARBA" id="ARBA00004167"/>
    </source>
</evidence>
<comment type="similarity">
    <text evidence="2">Belongs to the glycosyltransferase 92 family.</text>
</comment>
<reference evidence="10" key="1">
    <citation type="journal article" date="2023" name="Mol. Biol. Evol.">
        <title>Third-Generation Sequencing Reveals the Adaptive Role of the Epigenome in Three Deep-Sea Polychaetes.</title>
        <authorList>
            <person name="Perez M."/>
            <person name="Aroh O."/>
            <person name="Sun Y."/>
            <person name="Lan Y."/>
            <person name="Juniper S.K."/>
            <person name="Young C.R."/>
            <person name="Angers B."/>
            <person name="Qian P.Y."/>
        </authorList>
    </citation>
    <scope>NUCLEOTIDE SEQUENCE</scope>
    <source>
        <strain evidence="10">P08H-3</strain>
    </source>
</reference>
<evidence type="ECO:0000256" key="4">
    <source>
        <dbReference type="ARBA" id="ARBA00022679"/>
    </source>
</evidence>
<dbReference type="PROSITE" id="PS50096">
    <property type="entry name" value="IQ"/>
    <property type="match status" value="1"/>
</dbReference>
<dbReference type="PANTHER" id="PTHR21461:SF69">
    <property type="entry name" value="GLYCOSYLTRANSFERASE FAMILY 92 PROTEIN"/>
    <property type="match status" value="1"/>
</dbReference>
<evidence type="ECO:0000313" key="10">
    <source>
        <dbReference type="EMBL" id="KAK2142117.1"/>
    </source>
</evidence>
<feature type="transmembrane region" description="Helical" evidence="9">
    <location>
        <begin position="12"/>
        <end position="32"/>
    </location>
</feature>
<keyword evidence="7 9" id="KW-0472">Membrane</keyword>
<evidence type="ECO:0008006" key="12">
    <source>
        <dbReference type="Google" id="ProtNLM"/>
    </source>
</evidence>
<keyword evidence="5 9" id="KW-0812">Transmembrane</keyword>
<feature type="region of interest" description="Disordered" evidence="8">
    <location>
        <begin position="568"/>
        <end position="592"/>
    </location>
</feature>
<keyword evidence="11" id="KW-1185">Reference proteome</keyword>
<sequence>MALFSLRRSTRAIVLLAITVVALFGLVSDNWLARMQNGFRHHVYRKKYDYLKGSLSKYVRPGESISSPEDVPDSTTKAAESGSRSRVPANMSLETYERLVSTRQDQSHPDITEPITCDNLHRPIMITENGSSVRMKPKIPDEWQTIRGNGSFVFSAHRDPRYADRIRIRVLGTMKMEVMRDAIQGRLFCQIWNTTRFIAVVPGTVRALGLKNIYASFMLICDFPSYTAPLNRSYYVAVTKFPCLRPMNALHVNDNSYVISPYHKFSVCLTTVIGGDFNDHKRFIEWMELTAVLGSKKAIVYGSEVSSNTKKVLTYYNRKGLLNIVNWKPPSGADEMDEAAHTVLINDCLYRNLRKTVYLAVLDVYETLAPIRPHLYTWDELMRCACCVNNSYVAAMTANFDPRQENNARYRESEFISTKTRLLTLLKTDRSEQLLPADVGSKGLMKTSMIDSLGVGRVEFVFNIYLEPCVVPECIALIYTYHEVDDVNGDQQGASARISDSRLHKNTMTLARVRSLIVFLMILTIVGVVCNISLTELVARDRLSKYILYQRAIELSFGRSLQRRIRLASDTEHPGTSGTDRPTNNSDSSEEVQISDVYVGIKEDVSNLSGDNRTGTPSSESTDLEMEKNSEKDVTDQSKGNKSIGVNITGDSEMAESFLIRDDRTNISLQTNTIVTTTDGDLVLESTTNSNVTDLDQEYLDPVVKSGEVLGNATEMKKIAARALDPVSSGLRCQNLQKPIRILENGSSVILKPPAQDGWQVVLEQLVFVFSAHRDFRVADKIRVRVFGITLKVLLPDPVKSRFYCQLWTPKKIVLIVPARARAIGYKNRYESFVLDCDFPLERHQVKSSHFLSVTKFPCINPSNALRIHGRNESGRIGYRFSVCLLGSIQAKSYRRFIEWTELNVLLGAERIIVYVSDRSPAARRLLMYRGQVVLDSIAWTVPVYGAMDAIHTVLVNDCLYRSVARTQYLVLLAVNETLSPRATWLRSWDDMIREARCANSSQIIATIAYLDTERSQYDDNEAETMDGQPLGSGQLIQTAQEGIKGIVRPEHVDLISYDHIRKSATPDEKSIADHRFSYRSSAEPEAGKPPPPNLATRPRFYSTPVLTLHVRLTTRTNAAVERVLPANWIPEIWPTRTERERSLSSSLPPAGSEKSSPLARESPLR</sequence>
<keyword evidence="4" id="KW-0808">Transferase</keyword>
<dbReference type="GO" id="GO:0005737">
    <property type="term" value="C:cytoplasm"/>
    <property type="evidence" value="ECO:0007669"/>
    <property type="project" value="TreeGrafter"/>
</dbReference>
<dbReference type="PANTHER" id="PTHR21461">
    <property type="entry name" value="GLYCOSYLTRANSFERASE FAMILY 92 PROTEIN"/>
    <property type="match status" value="1"/>
</dbReference>
<evidence type="ECO:0000256" key="8">
    <source>
        <dbReference type="SAM" id="MobiDB-lite"/>
    </source>
</evidence>
<feature type="compositionally biased region" description="Polar residues" evidence="8">
    <location>
        <begin position="574"/>
        <end position="587"/>
    </location>
</feature>
<protein>
    <recommendedName>
        <fullName evidence="12">Glycosyltransferase family 92 protein</fullName>
    </recommendedName>
</protein>
<evidence type="ECO:0000256" key="6">
    <source>
        <dbReference type="ARBA" id="ARBA00022989"/>
    </source>
</evidence>
<dbReference type="GO" id="GO:0016020">
    <property type="term" value="C:membrane"/>
    <property type="evidence" value="ECO:0007669"/>
    <property type="project" value="UniProtKB-SubCell"/>
</dbReference>
<name>A0AAD9MQE5_9ANNE</name>
<dbReference type="InterPro" id="IPR008166">
    <property type="entry name" value="Glyco_transf_92"/>
</dbReference>
<feature type="region of interest" description="Disordered" evidence="8">
    <location>
        <begin position="606"/>
        <end position="647"/>
    </location>
</feature>
<dbReference type="Proteomes" id="UP001208570">
    <property type="component" value="Unassembled WGS sequence"/>
</dbReference>
<proteinExistence type="inferred from homology"/>
<evidence type="ECO:0000256" key="7">
    <source>
        <dbReference type="ARBA" id="ARBA00023136"/>
    </source>
</evidence>
<evidence type="ECO:0000256" key="9">
    <source>
        <dbReference type="SAM" id="Phobius"/>
    </source>
</evidence>
<organism evidence="10 11">
    <name type="scientific">Paralvinella palmiformis</name>
    <dbReference type="NCBI Taxonomy" id="53620"/>
    <lineage>
        <taxon>Eukaryota</taxon>
        <taxon>Metazoa</taxon>
        <taxon>Spiralia</taxon>
        <taxon>Lophotrochozoa</taxon>
        <taxon>Annelida</taxon>
        <taxon>Polychaeta</taxon>
        <taxon>Sedentaria</taxon>
        <taxon>Canalipalpata</taxon>
        <taxon>Terebellida</taxon>
        <taxon>Terebelliformia</taxon>
        <taxon>Alvinellidae</taxon>
        <taxon>Paralvinella</taxon>
    </lineage>
</organism>
<feature type="transmembrane region" description="Helical" evidence="9">
    <location>
        <begin position="515"/>
        <end position="534"/>
    </location>
</feature>
<dbReference type="EMBL" id="JAODUP010000995">
    <property type="protein sequence ID" value="KAK2142117.1"/>
    <property type="molecule type" value="Genomic_DNA"/>
</dbReference>
<dbReference type="AlphaFoldDB" id="A0AAD9MQE5"/>
<feature type="compositionally biased region" description="Basic and acidic residues" evidence="8">
    <location>
        <begin position="625"/>
        <end position="636"/>
    </location>
</feature>
<feature type="compositionally biased region" description="Polar residues" evidence="8">
    <location>
        <begin position="73"/>
        <end position="84"/>
    </location>
</feature>
<feature type="region of interest" description="Disordered" evidence="8">
    <location>
        <begin position="61"/>
        <end position="87"/>
    </location>
</feature>
<accession>A0AAD9MQE5</accession>
<feature type="compositionally biased region" description="Polar residues" evidence="8">
    <location>
        <begin position="637"/>
        <end position="647"/>
    </location>
</feature>
<evidence type="ECO:0000313" key="11">
    <source>
        <dbReference type="Proteomes" id="UP001208570"/>
    </source>
</evidence>
<keyword evidence="3" id="KW-0328">Glycosyltransferase</keyword>
<keyword evidence="6 9" id="KW-1133">Transmembrane helix</keyword>
<evidence type="ECO:0000256" key="3">
    <source>
        <dbReference type="ARBA" id="ARBA00022676"/>
    </source>
</evidence>
<dbReference type="GO" id="GO:0016757">
    <property type="term" value="F:glycosyltransferase activity"/>
    <property type="evidence" value="ECO:0007669"/>
    <property type="project" value="UniProtKB-KW"/>
</dbReference>
<feature type="compositionally biased region" description="Polar residues" evidence="8">
    <location>
        <begin position="606"/>
        <end position="621"/>
    </location>
</feature>
<gene>
    <name evidence="10" type="ORF">LSH36_995g01044</name>
</gene>
<evidence type="ECO:0000256" key="5">
    <source>
        <dbReference type="ARBA" id="ARBA00022692"/>
    </source>
</evidence>
<dbReference type="Pfam" id="PF01697">
    <property type="entry name" value="Glyco_transf_92"/>
    <property type="match status" value="2"/>
</dbReference>
<comment type="caution">
    <text evidence="10">The sequence shown here is derived from an EMBL/GenBank/DDBJ whole genome shotgun (WGS) entry which is preliminary data.</text>
</comment>
<comment type="subcellular location">
    <subcellularLocation>
        <location evidence="1">Membrane</location>
        <topology evidence="1">Single-pass membrane protein</topology>
    </subcellularLocation>
</comment>
<feature type="region of interest" description="Disordered" evidence="8">
    <location>
        <begin position="1136"/>
        <end position="1166"/>
    </location>
</feature>
<evidence type="ECO:0000256" key="2">
    <source>
        <dbReference type="ARBA" id="ARBA00007647"/>
    </source>
</evidence>